<proteinExistence type="predicted"/>
<dbReference type="AlphaFoldDB" id="A0A4S4CYB2"/>
<feature type="compositionally biased region" description="Low complexity" evidence="1">
    <location>
        <begin position="93"/>
        <end position="107"/>
    </location>
</feature>
<feature type="region of interest" description="Disordered" evidence="1">
    <location>
        <begin position="77"/>
        <end position="134"/>
    </location>
</feature>
<protein>
    <submittedName>
        <fullName evidence="2">Uncharacterized protein</fullName>
    </submittedName>
</protein>
<organism evidence="2 3">
    <name type="scientific">Camellia sinensis var. sinensis</name>
    <name type="common">China tea</name>
    <dbReference type="NCBI Taxonomy" id="542762"/>
    <lineage>
        <taxon>Eukaryota</taxon>
        <taxon>Viridiplantae</taxon>
        <taxon>Streptophyta</taxon>
        <taxon>Embryophyta</taxon>
        <taxon>Tracheophyta</taxon>
        <taxon>Spermatophyta</taxon>
        <taxon>Magnoliopsida</taxon>
        <taxon>eudicotyledons</taxon>
        <taxon>Gunneridae</taxon>
        <taxon>Pentapetalae</taxon>
        <taxon>asterids</taxon>
        <taxon>Ericales</taxon>
        <taxon>Theaceae</taxon>
        <taxon>Camellia</taxon>
    </lineage>
</organism>
<dbReference type="EMBL" id="SDRB02013448">
    <property type="protein sequence ID" value="THF94861.1"/>
    <property type="molecule type" value="Genomic_DNA"/>
</dbReference>
<evidence type="ECO:0000313" key="2">
    <source>
        <dbReference type="EMBL" id="THF94861.1"/>
    </source>
</evidence>
<sequence>MGLYTAETKASALFSSLSFRLSQSTAATRTNKLAYKFKTKLLEHEDLMRGVFTGATTTGKHHWTPGEQVAEIVDNESDSVDSPGLQSFTEPYQPVVDSPPSSPIVQVDETEQRSKRKKGGSTSGKSKKPSSGASVLADCFNHPSEAVRSQKHLIVRHGTGASQKYGIEACMQKIMAIPDFLRMPLFHFACIALENADYREILMCMPDDGNVVGWLAALKASKGL</sequence>
<dbReference type="Proteomes" id="UP000306102">
    <property type="component" value="Unassembled WGS sequence"/>
</dbReference>
<reference evidence="2 3" key="1">
    <citation type="journal article" date="2018" name="Proc. Natl. Acad. Sci. U.S.A.">
        <title>Draft genome sequence of Camellia sinensis var. sinensis provides insights into the evolution of the tea genome and tea quality.</title>
        <authorList>
            <person name="Wei C."/>
            <person name="Yang H."/>
            <person name="Wang S."/>
            <person name="Zhao J."/>
            <person name="Liu C."/>
            <person name="Gao L."/>
            <person name="Xia E."/>
            <person name="Lu Y."/>
            <person name="Tai Y."/>
            <person name="She G."/>
            <person name="Sun J."/>
            <person name="Cao H."/>
            <person name="Tong W."/>
            <person name="Gao Q."/>
            <person name="Li Y."/>
            <person name="Deng W."/>
            <person name="Jiang X."/>
            <person name="Wang W."/>
            <person name="Chen Q."/>
            <person name="Zhang S."/>
            <person name="Li H."/>
            <person name="Wu J."/>
            <person name="Wang P."/>
            <person name="Li P."/>
            <person name="Shi C."/>
            <person name="Zheng F."/>
            <person name="Jian J."/>
            <person name="Huang B."/>
            <person name="Shan D."/>
            <person name="Shi M."/>
            <person name="Fang C."/>
            <person name="Yue Y."/>
            <person name="Li F."/>
            <person name="Li D."/>
            <person name="Wei S."/>
            <person name="Han B."/>
            <person name="Jiang C."/>
            <person name="Yin Y."/>
            <person name="Xia T."/>
            <person name="Zhang Z."/>
            <person name="Bennetzen J.L."/>
            <person name="Zhao S."/>
            <person name="Wan X."/>
        </authorList>
    </citation>
    <scope>NUCLEOTIDE SEQUENCE [LARGE SCALE GENOMIC DNA]</scope>
    <source>
        <strain evidence="3">cv. Shuchazao</strain>
        <tissue evidence="2">Leaf</tissue>
    </source>
</reference>
<evidence type="ECO:0000313" key="3">
    <source>
        <dbReference type="Proteomes" id="UP000306102"/>
    </source>
</evidence>
<gene>
    <name evidence="2" type="ORF">TEA_007070</name>
</gene>
<keyword evidence="3" id="KW-1185">Reference proteome</keyword>
<name>A0A4S4CYB2_CAMSN</name>
<accession>A0A4S4CYB2</accession>
<comment type="caution">
    <text evidence="2">The sequence shown here is derived from an EMBL/GenBank/DDBJ whole genome shotgun (WGS) entry which is preliminary data.</text>
</comment>
<evidence type="ECO:0000256" key="1">
    <source>
        <dbReference type="SAM" id="MobiDB-lite"/>
    </source>
</evidence>